<sequence length="57" mass="6290">MGQHRGKYSDNKLEAAVQAVLAGARMTTVRDDTGFLLLLGGPCCWWRTDVPLTSRLL</sequence>
<evidence type="ECO:0000313" key="1">
    <source>
        <dbReference type="EMBL" id="KAE8960586.1"/>
    </source>
</evidence>
<dbReference type="OrthoDB" id="10268807at2759"/>
<name>A0A6A3GU46_9STRA</name>
<organism evidence="1 4">
    <name type="scientific">Phytophthora rubi</name>
    <dbReference type="NCBI Taxonomy" id="129364"/>
    <lineage>
        <taxon>Eukaryota</taxon>
        <taxon>Sar</taxon>
        <taxon>Stramenopiles</taxon>
        <taxon>Oomycota</taxon>
        <taxon>Peronosporomycetes</taxon>
        <taxon>Peronosporales</taxon>
        <taxon>Peronosporaceae</taxon>
        <taxon>Phytophthora</taxon>
    </lineage>
</organism>
<protein>
    <submittedName>
        <fullName evidence="1">Uncharacterized protein</fullName>
    </submittedName>
</protein>
<reference evidence="1 4" key="1">
    <citation type="submission" date="2018-09" db="EMBL/GenBank/DDBJ databases">
        <title>Genomic investigation of the strawberry pathogen Phytophthora fragariae indicates pathogenicity is determined by transcriptional variation in three key races.</title>
        <authorList>
            <person name="Adams T.M."/>
            <person name="Armitage A.D."/>
            <person name="Sobczyk M.K."/>
            <person name="Bates H.J."/>
            <person name="Dunwell J.M."/>
            <person name="Nellist C.F."/>
            <person name="Harrison R.J."/>
        </authorList>
    </citation>
    <scope>NUCLEOTIDE SEQUENCE [LARGE SCALE GENOMIC DNA]</scope>
    <source>
        <strain evidence="1 4">SCRP324</strain>
        <strain evidence="2 3">SCRP333</strain>
    </source>
</reference>
<comment type="caution">
    <text evidence="1">The sequence shown here is derived from an EMBL/GenBank/DDBJ whole genome shotgun (WGS) entry which is preliminary data.</text>
</comment>
<dbReference type="Proteomes" id="UP000434957">
    <property type="component" value="Unassembled WGS sequence"/>
</dbReference>
<evidence type="ECO:0000313" key="3">
    <source>
        <dbReference type="Proteomes" id="UP000434957"/>
    </source>
</evidence>
<evidence type="ECO:0000313" key="4">
    <source>
        <dbReference type="Proteomes" id="UP000435112"/>
    </source>
</evidence>
<evidence type="ECO:0000313" key="2">
    <source>
        <dbReference type="EMBL" id="KAE9268049.1"/>
    </source>
</evidence>
<accession>A0A6A3GU46</accession>
<proteinExistence type="predicted"/>
<dbReference type="EMBL" id="QXFT01006772">
    <property type="protein sequence ID" value="KAE9268049.1"/>
    <property type="molecule type" value="Genomic_DNA"/>
</dbReference>
<dbReference type="AlphaFoldDB" id="A0A6A3GU46"/>
<dbReference type="Proteomes" id="UP000435112">
    <property type="component" value="Unassembled WGS sequence"/>
</dbReference>
<dbReference type="EMBL" id="QXFU01006596">
    <property type="protein sequence ID" value="KAE8960586.1"/>
    <property type="molecule type" value="Genomic_DNA"/>
</dbReference>
<gene>
    <name evidence="1" type="ORF">PR002_g30167</name>
    <name evidence="2" type="ORF">PR003_g31576</name>
</gene>
<keyword evidence="3" id="KW-1185">Reference proteome</keyword>